<evidence type="ECO:0000259" key="5">
    <source>
        <dbReference type="SMART" id="SM00829"/>
    </source>
</evidence>
<dbReference type="SUPFAM" id="SSF50129">
    <property type="entry name" value="GroES-like"/>
    <property type="match status" value="1"/>
</dbReference>
<dbReference type="InterPro" id="IPR020843">
    <property type="entry name" value="ER"/>
</dbReference>
<evidence type="ECO:0000313" key="7">
    <source>
        <dbReference type="Proteomes" id="UP000229307"/>
    </source>
</evidence>
<dbReference type="Pfam" id="PF00107">
    <property type="entry name" value="ADH_zinc_N"/>
    <property type="match status" value="1"/>
</dbReference>
<evidence type="ECO:0000256" key="4">
    <source>
        <dbReference type="RuleBase" id="RU361277"/>
    </source>
</evidence>
<comment type="similarity">
    <text evidence="4">Belongs to the zinc-containing alcohol dehydrogenase family.</text>
</comment>
<reference evidence="7" key="1">
    <citation type="submission" date="2017-09" db="EMBL/GenBank/DDBJ databases">
        <title>Depth-based differentiation of microbial function through sediment-hosted aquifers and enrichment of novel symbionts in the deep terrestrial subsurface.</title>
        <authorList>
            <person name="Probst A.J."/>
            <person name="Ladd B."/>
            <person name="Jarett J.K."/>
            <person name="Geller-Mcgrath D.E."/>
            <person name="Sieber C.M.K."/>
            <person name="Emerson J.B."/>
            <person name="Anantharaman K."/>
            <person name="Thomas B.C."/>
            <person name="Malmstrom R."/>
            <person name="Stieglmeier M."/>
            <person name="Klingl A."/>
            <person name="Woyke T."/>
            <person name="Ryan C.M."/>
            <person name="Banfield J.F."/>
        </authorList>
    </citation>
    <scope>NUCLEOTIDE SEQUENCE [LARGE SCALE GENOMIC DNA]</scope>
</reference>
<dbReference type="Proteomes" id="UP000229307">
    <property type="component" value="Unassembled WGS sequence"/>
</dbReference>
<organism evidence="6 7">
    <name type="scientific">Candidatus Desantisbacteria bacterium CG_4_10_14_0_8_um_filter_48_22</name>
    <dbReference type="NCBI Taxonomy" id="1974543"/>
    <lineage>
        <taxon>Bacteria</taxon>
        <taxon>Candidatus Desantisiibacteriota</taxon>
    </lineage>
</organism>
<protein>
    <submittedName>
        <fullName evidence="6">Alcohol dehydrogenase</fullName>
    </submittedName>
</protein>
<dbReference type="InterPro" id="IPR002328">
    <property type="entry name" value="ADH_Zn_CS"/>
</dbReference>
<keyword evidence="3" id="KW-0560">Oxidoreductase</keyword>
<accession>A0A2M7SCS8</accession>
<dbReference type="PROSITE" id="PS00059">
    <property type="entry name" value="ADH_ZINC"/>
    <property type="match status" value="1"/>
</dbReference>
<dbReference type="InterPro" id="IPR013149">
    <property type="entry name" value="ADH-like_C"/>
</dbReference>
<dbReference type="GO" id="GO:0016491">
    <property type="term" value="F:oxidoreductase activity"/>
    <property type="evidence" value="ECO:0007669"/>
    <property type="project" value="UniProtKB-KW"/>
</dbReference>
<dbReference type="PANTHER" id="PTHR43401:SF2">
    <property type="entry name" value="L-THREONINE 3-DEHYDROGENASE"/>
    <property type="match status" value="1"/>
</dbReference>
<dbReference type="EMBL" id="PFMR01000129">
    <property type="protein sequence ID" value="PIZ17291.1"/>
    <property type="molecule type" value="Genomic_DNA"/>
</dbReference>
<sequence>MRAAVLEKIEDFQIKDVPDPRPGPEELVIKIGACAVCGTDIKVFHSGHKHIVFPRVTGHELSGEIIEVGKNVSAFRKGQRVAIAPAVPCGECYYCRRGFQGMCDDLTAIGYHYDGGFAQYMRVPERAVRNGCVNVLPDNLSYEEAAIAEPLACVINGQELSPVKLGDIVVVIGSGPIGSFHLELARSKGASKTILSEAAQERLDAAKVLGTADIYVNPASEDLVKRVMDESSGRGADVVIVACSVGKAQEQSLQLVAKRGRINFFGGLPKDKPFINFDSNQIHYKEFSVVGTHGSAPRHNQTALSLISEGKIKAKKYITKILPLDKILEGIMTVEKAQGFKTIIKP</sequence>
<keyword evidence="1 4" id="KW-0479">Metal-binding</keyword>
<dbReference type="GO" id="GO:0008270">
    <property type="term" value="F:zinc ion binding"/>
    <property type="evidence" value="ECO:0007669"/>
    <property type="project" value="InterPro"/>
</dbReference>
<dbReference type="CDD" id="cd08235">
    <property type="entry name" value="iditol_2_DH_like"/>
    <property type="match status" value="1"/>
</dbReference>
<feature type="domain" description="Enoyl reductase (ER)" evidence="5">
    <location>
        <begin position="7"/>
        <end position="344"/>
    </location>
</feature>
<name>A0A2M7SCS8_9BACT</name>
<evidence type="ECO:0000256" key="2">
    <source>
        <dbReference type="ARBA" id="ARBA00022833"/>
    </source>
</evidence>
<gene>
    <name evidence="6" type="ORF">COY52_04845</name>
</gene>
<dbReference type="InterPro" id="IPR036291">
    <property type="entry name" value="NAD(P)-bd_dom_sf"/>
</dbReference>
<dbReference type="Pfam" id="PF08240">
    <property type="entry name" value="ADH_N"/>
    <property type="match status" value="1"/>
</dbReference>
<dbReference type="InterPro" id="IPR013154">
    <property type="entry name" value="ADH-like_N"/>
</dbReference>
<dbReference type="PANTHER" id="PTHR43401">
    <property type="entry name" value="L-THREONINE 3-DEHYDROGENASE"/>
    <property type="match status" value="1"/>
</dbReference>
<comment type="caution">
    <text evidence="6">The sequence shown here is derived from an EMBL/GenBank/DDBJ whole genome shotgun (WGS) entry which is preliminary data.</text>
</comment>
<keyword evidence="2 4" id="KW-0862">Zinc</keyword>
<dbReference type="AlphaFoldDB" id="A0A2M7SCS8"/>
<proteinExistence type="inferred from homology"/>
<dbReference type="Gene3D" id="3.40.50.720">
    <property type="entry name" value="NAD(P)-binding Rossmann-like Domain"/>
    <property type="match status" value="1"/>
</dbReference>
<dbReference type="SUPFAM" id="SSF51735">
    <property type="entry name" value="NAD(P)-binding Rossmann-fold domains"/>
    <property type="match status" value="1"/>
</dbReference>
<evidence type="ECO:0000256" key="1">
    <source>
        <dbReference type="ARBA" id="ARBA00022723"/>
    </source>
</evidence>
<dbReference type="SMART" id="SM00829">
    <property type="entry name" value="PKS_ER"/>
    <property type="match status" value="1"/>
</dbReference>
<dbReference type="InterPro" id="IPR050129">
    <property type="entry name" value="Zn_alcohol_dh"/>
</dbReference>
<evidence type="ECO:0000313" key="6">
    <source>
        <dbReference type="EMBL" id="PIZ17291.1"/>
    </source>
</evidence>
<comment type="cofactor">
    <cofactor evidence="4">
        <name>Zn(2+)</name>
        <dbReference type="ChEBI" id="CHEBI:29105"/>
    </cofactor>
</comment>
<dbReference type="Gene3D" id="3.90.180.10">
    <property type="entry name" value="Medium-chain alcohol dehydrogenases, catalytic domain"/>
    <property type="match status" value="1"/>
</dbReference>
<evidence type="ECO:0000256" key="3">
    <source>
        <dbReference type="ARBA" id="ARBA00023002"/>
    </source>
</evidence>
<dbReference type="InterPro" id="IPR011032">
    <property type="entry name" value="GroES-like_sf"/>
</dbReference>